<evidence type="ECO:0000259" key="1">
    <source>
        <dbReference type="Pfam" id="PF13324"/>
    </source>
</evidence>
<dbReference type="PANTHER" id="PTHR15492">
    <property type="entry name" value="CYCLIN D1-BINDING PROTEIN 1"/>
    <property type="match status" value="1"/>
</dbReference>
<dbReference type="InterPro" id="IPR049317">
    <property type="entry name" value="GCIP-like_N"/>
</dbReference>
<accession>A0A7S3JQ72</accession>
<proteinExistence type="predicted"/>
<evidence type="ECO:0000313" key="2">
    <source>
        <dbReference type="EMBL" id="CAE0361337.1"/>
    </source>
</evidence>
<dbReference type="GO" id="GO:0005634">
    <property type="term" value="C:nucleus"/>
    <property type="evidence" value="ECO:0007669"/>
    <property type="project" value="TreeGrafter"/>
</dbReference>
<dbReference type="PANTHER" id="PTHR15492:SF1">
    <property type="entry name" value="CYCLIN-D1-BINDING PROTEIN 1"/>
    <property type="match status" value="1"/>
</dbReference>
<dbReference type="Gene3D" id="1.20.1420.10">
    <property type="entry name" value="Talin, central domain"/>
    <property type="match status" value="1"/>
</dbReference>
<dbReference type="EMBL" id="HBIJ01003005">
    <property type="protein sequence ID" value="CAE0361337.1"/>
    <property type="molecule type" value="Transcribed_RNA"/>
</dbReference>
<feature type="domain" description="Cyclin-D1-binding protein 1-like N-terminal" evidence="1">
    <location>
        <begin position="68"/>
        <end position="189"/>
    </location>
</feature>
<organism evidence="2">
    <name type="scientific">Aureoumbra lagunensis</name>
    <dbReference type="NCBI Taxonomy" id="44058"/>
    <lineage>
        <taxon>Eukaryota</taxon>
        <taxon>Sar</taxon>
        <taxon>Stramenopiles</taxon>
        <taxon>Ochrophyta</taxon>
        <taxon>Pelagophyceae</taxon>
        <taxon>Pelagomonadales</taxon>
        <taxon>Aureoumbra</taxon>
    </lineage>
</organism>
<reference evidence="2" key="1">
    <citation type="submission" date="2021-01" db="EMBL/GenBank/DDBJ databases">
        <authorList>
            <person name="Corre E."/>
            <person name="Pelletier E."/>
            <person name="Niang G."/>
            <person name="Scheremetjew M."/>
            <person name="Finn R."/>
            <person name="Kale V."/>
            <person name="Holt S."/>
            <person name="Cochrane G."/>
            <person name="Meng A."/>
            <person name="Brown T."/>
            <person name="Cohen L."/>
        </authorList>
    </citation>
    <scope>NUCLEOTIDE SEQUENCE</scope>
    <source>
        <strain evidence="2">CCMP1510</strain>
    </source>
</reference>
<name>A0A7S3JQ72_9STRA</name>
<sequence length="336" mass="37505">MSSSLNASMMEKDKVESAKLLHEKLCELIQVLRMSVQDREHSLTLRCWKSMNEELRIGLDVWRAAIGSISSTATKLGLVLADPSLCREATDQCEQLATACYVISKSGAGAPLNELVSTATLQVLTAMRGLVECLISNSRTVDAPPKAGIVWEACDVALKCPRSNRAAFHRKILAWCCELKDSIEEFRRVLLEEDVDDEESSTAQGQEDQFTDDLFFFGKENYTEIERQNMQKLLAVLHAVGRTLQCTLIELDDAGTNGDFDRIVLCFTQAERIHQVAALISEELYPPLEMKTLALRMHTLLSDLDRFDIAEANVLELCRTRINIVLCDLPCVSTSS</sequence>
<dbReference type="InterPro" id="IPR026907">
    <property type="entry name" value="GCIP-like"/>
</dbReference>
<dbReference type="Pfam" id="PF13324">
    <property type="entry name" value="GCIP_N"/>
    <property type="match status" value="1"/>
</dbReference>
<dbReference type="Gene3D" id="1.20.1410.10">
    <property type="entry name" value="I/LWEQ domain"/>
    <property type="match status" value="1"/>
</dbReference>
<gene>
    <name evidence="2" type="ORF">ALAG00032_LOCUS2070</name>
</gene>
<dbReference type="AlphaFoldDB" id="A0A7S3JQ72"/>
<protein>
    <recommendedName>
        <fullName evidence="1">Cyclin-D1-binding protein 1-like N-terminal domain-containing protein</fullName>
    </recommendedName>
</protein>